<keyword evidence="4" id="KW-1185">Reference proteome</keyword>
<proteinExistence type="predicted"/>
<feature type="region of interest" description="Disordered" evidence="1">
    <location>
        <begin position="34"/>
        <end position="63"/>
    </location>
</feature>
<evidence type="ECO:0000313" key="3">
    <source>
        <dbReference type="EMBL" id="CUR32421.1"/>
    </source>
</evidence>
<dbReference type="Pfam" id="PF06051">
    <property type="entry name" value="DUF928"/>
    <property type="match status" value="1"/>
</dbReference>
<name>A0A1J1LIJ9_9CYAN</name>
<dbReference type="STRING" id="671072.PL9214480029"/>
<dbReference type="EMBL" id="CZDF01000153">
    <property type="protein sequence ID" value="CUR32421.1"/>
    <property type="molecule type" value="Genomic_DNA"/>
</dbReference>
<dbReference type="RefSeq" id="WP_072719168.1">
    <property type="nucleotide sequence ID" value="NZ_LN889800.1"/>
</dbReference>
<evidence type="ECO:0000313" key="4">
    <source>
        <dbReference type="Proteomes" id="UP000184315"/>
    </source>
</evidence>
<reference evidence="4" key="1">
    <citation type="submission" date="2015-10" db="EMBL/GenBank/DDBJ databases">
        <authorList>
            <person name="Regsiter A."/>
            <person name="william w."/>
        </authorList>
    </citation>
    <scope>NUCLEOTIDE SEQUENCE [LARGE SCALE GENOMIC DNA]</scope>
</reference>
<organism evidence="3 4">
    <name type="scientific">Planktothrix tepida PCC 9214</name>
    <dbReference type="NCBI Taxonomy" id="671072"/>
    <lineage>
        <taxon>Bacteria</taxon>
        <taxon>Bacillati</taxon>
        <taxon>Cyanobacteriota</taxon>
        <taxon>Cyanophyceae</taxon>
        <taxon>Oscillatoriophycideae</taxon>
        <taxon>Oscillatoriales</taxon>
        <taxon>Microcoleaceae</taxon>
        <taxon>Planktothrix</taxon>
    </lineage>
</organism>
<dbReference type="InterPro" id="IPR010328">
    <property type="entry name" value="DUF928"/>
</dbReference>
<evidence type="ECO:0008006" key="5">
    <source>
        <dbReference type="Google" id="ProtNLM"/>
    </source>
</evidence>
<feature type="signal peptide" evidence="2">
    <location>
        <begin position="1"/>
        <end position="21"/>
    </location>
</feature>
<dbReference type="Proteomes" id="UP000184315">
    <property type="component" value="Unassembled WGS sequence"/>
</dbReference>
<protein>
    <recommendedName>
        <fullName evidence="5">DUF928 domain-containing protein</fullName>
    </recommendedName>
</protein>
<feature type="compositionally biased region" description="Basic and acidic residues" evidence="1">
    <location>
        <begin position="47"/>
        <end position="56"/>
    </location>
</feature>
<evidence type="ECO:0000256" key="1">
    <source>
        <dbReference type="SAM" id="MobiDB-lite"/>
    </source>
</evidence>
<accession>A0A1J1LIJ9</accession>
<keyword evidence="2" id="KW-0732">Signal</keyword>
<sequence>MNLTQLTVFAFLSIHLLSIFADFNLVTPQVNASNSQQVATEFTPPDSKGDDNREGSGSRTGCPAVTKPLTAIIPNSKIDLTLSAYPTFWVYVPYQSNGESQAEFILLDDQEEAIFKEKITLSGTPGIIKFKLPQNVPGLEVGKTYSWQFAFICNPKIRAEDDYVQGAIQRVAPTVALINQLEQSTTPLEQIEVYAQNQFWYETLTMLGSMRQQKLQDPQILEEWKELLTSIGLENLAEEPIISQD</sequence>
<dbReference type="AlphaFoldDB" id="A0A1J1LIJ9"/>
<evidence type="ECO:0000256" key="2">
    <source>
        <dbReference type="SAM" id="SignalP"/>
    </source>
</evidence>
<gene>
    <name evidence="3" type="ORF">PL9214480029</name>
</gene>
<feature type="chain" id="PRO_5012294839" description="DUF928 domain-containing protein" evidence="2">
    <location>
        <begin position="22"/>
        <end position="245"/>
    </location>
</feature>
<dbReference type="OrthoDB" id="536034at2"/>